<dbReference type="GeneID" id="94432188"/>
<dbReference type="PANTHER" id="PTHR22603:SF66">
    <property type="entry name" value="ETHANOLAMINE KINASE"/>
    <property type="match status" value="1"/>
</dbReference>
<dbReference type="RefSeq" id="XP_067919044.1">
    <property type="nucleotide sequence ID" value="XM_068068977.1"/>
</dbReference>
<sequence length="387" mass="43310">MVQQAPRIARELARLHTIDITGHYPPPSGGSSPAASSGSSSSSPCHPEGSRSRDEHVAGEKDTKEKAGGSQKVQSDLWITTWKLLQLCKEQQESARKVVQSGRSVCSDDIPGSRGPDGSPLTPFFRRILMFDLRSIEELLRRLQTLAMEVDSPIVLCHGDLLCGNIIKTDEGDICFIDFEYAGFMERGFDIANHFAEHAGIECDYTKCPDEAHQDAFLMEYLREARRLRRSATSHRQQADNGESASSSFTSSSLHRTTEDDRDFSSAPDRQQGHQKRRKDEDQDTDKEQQGTSLKTSCEEREKEDEEDLKKEFRALKREVQVFFSVSHVMWGLWGLVQAVHVLPREYNFWRFAFDRLAAAISPPIPSLAPPSLGPTAPSLSGGNDKE</sequence>
<dbReference type="PANTHER" id="PTHR22603">
    <property type="entry name" value="CHOLINE/ETHANOALAMINE KINASE"/>
    <property type="match status" value="1"/>
</dbReference>
<dbReference type="InterPro" id="IPR011009">
    <property type="entry name" value="Kinase-like_dom_sf"/>
</dbReference>
<keyword evidence="5" id="KW-0808">Transferase</keyword>
<reference evidence="5 6" key="1">
    <citation type="journal article" date="2017" name="Int. J. Parasitol.">
        <title>The genome of the protozoan parasite Cystoisospora suis and a reverse vaccinology approach to identify vaccine candidates.</title>
        <authorList>
            <person name="Palmieri N."/>
            <person name="Shrestha A."/>
            <person name="Ruttkowski B."/>
            <person name="Beck T."/>
            <person name="Vogl C."/>
            <person name="Tomley F."/>
            <person name="Blake D.P."/>
            <person name="Joachim A."/>
        </authorList>
    </citation>
    <scope>NUCLEOTIDE SEQUENCE [LARGE SCALE GENOMIC DNA]</scope>
    <source>
        <strain evidence="5 6">Wien I</strain>
    </source>
</reference>
<feature type="region of interest" description="Disordered" evidence="4">
    <location>
        <begin position="365"/>
        <end position="387"/>
    </location>
</feature>
<evidence type="ECO:0000313" key="5">
    <source>
        <dbReference type="EMBL" id="PHJ17320.1"/>
    </source>
</evidence>
<evidence type="ECO:0000256" key="4">
    <source>
        <dbReference type="SAM" id="MobiDB-lite"/>
    </source>
</evidence>
<dbReference type="GO" id="GO:0005737">
    <property type="term" value="C:cytoplasm"/>
    <property type="evidence" value="ECO:0007669"/>
    <property type="project" value="TreeGrafter"/>
</dbReference>
<feature type="compositionally biased region" description="Low complexity" evidence="4">
    <location>
        <begin position="244"/>
        <end position="253"/>
    </location>
</feature>
<dbReference type="GO" id="GO:0006646">
    <property type="term" value="P:phosphatidylethanolamine biosynthetic process"/>
    <property type="evidence" value="ECO:0007669"/>
    <property type="project" value="TreeGrafter"/>
</dbReference>
<keyword evidence="6" id="KW-1185">Reference proteome</keyword>
<accession>A0A2C6K6Z9</accession>
<gene>
    <name evidence="5" type="ORF">CSUI_008855</name>
</gene>
<dbReference type="Gene3D" id="3.90.1200.10">
    <property type="match status" value="1"/>
</dbReference>
<dbReference type="VEuPathDB" id="ToxoDB:CSUI_008855"/>
<feature type="compositionally biased region" description="Basic and acidic residues" evidence="4">
    <location>
        <begin position="48"/>
        <end position="67"/>
    </location>
</feature>
<feature type="region of interest" description="Disordered" evidence="4">
    <location>
        <begin position="14"/>
        <end position="70"/>
    </location>
</feature>
<name>A0A2C6K6Z9_9APIC</name>
<feature type="region of interest" description="Disordered" evidence="4">
    <location>
        <begin position="229"/>
        <end position="307"/>
    </location>
</feature>
<comment type="similarity">
    <text evidence="2">Belongs to the choline/ethanolamine kinase family.</text>
</comment>
<feature type="compositionally biased region" description="Polar residues" evidence="4">
    <location>
        <begin position="234"/>
        <end position="243"/>
    </location>
</feature>
<organism evidence="5 6">
    <name type="scientific">Cystoisospora suis</name>
    <dbReference type="NCBI Taxonomy" id="483139"/>
    <lineage>
        <taxon>Eukaryota</taxon>
        <taxon>Sar</taxon>
        <taxon>Alveolata</taxon>
        <taxon>Apicomplexa</taxon>
        <taxon>Conoidasida</taxon>
        <taxon>Coccidia</taxon>
        <taxon>Eucoccidiorida</taxon>
        <taxon>Eimeriorina</taxon>
        <taxon>Sarcocystidae</taxon>
        <taxon>Cystoisospora</taxon>
    </lineage>
</organism>
<evidence type="ECO:0000256" key="3">
    <source>
        <dbReference type="ARBA" id="ARBA00038874"/>
    </source>
</evidence>
<evidence type="ECO:0000313" key="6">
    <source>
        <dbReference type="Proteomes" id="UP000221165"/>
    </source>
</evidence>
<dbReference type="EMBL" id="MIGC01005094">
    <property type="protein sequence ID" value="PHJ17320.1"/>
    <property type="molecule type" value="Genomic_DNA"/>
</dbReference>
<proteinExistence type="inferred from homology"/>
<dbReference type="Proteomes" id="UP000221165">
    <property type="component" value="Unassembled WGS sequence"/>
</dbReference>
<dbReference type="AlphaFoldDB" id="A0A2C6K6Z9"/>
<dbReference type="Pfam" id="PF01633">
    <property type="entry name" value="Choline_kinase"/>
    <property type="match status" value="1"/>
</dbReference>
<dbReference type="EC" id="2.7.1.82" evidence="3"/>
<protein>
    <recommendedName>
        <fullName evidence="3">ethanolamine kinase</fullName>
        <ecNumber evidence="3">2.7.1.82</ecNumber>
    </recommendedName>
</protein>
<dbReference type="GO" id="GO:0004305">
    <property type="term" value="F:ethanolamine kinase activity"/>
    <property type="evidence" value="ECO:0007669"/>
    <property type="project" value="UniProtKB-EC"/>
</dbReference>
<feature type="compositionally biased region" description="Basic and acidic residues" evidence="4">
    <location>
        <begin position="278"/>
        <end position="289"/>
    </location>
</feature>
<dbReference type="SUPFAM" id="SSF56112">
    <property type="entry name" value="Protein kinase-like (PK-like)"/>
    <property type="match status" value="1"/>
</dbReference>
<dbReference type="OrthoDB" id="10267235at2759"/>
<evidence type="ECO:0000256" key="2">
    <source>
        <dbReference type="ARBA" id="ARBA00038211"/>
    </source>
</evidence>
<comment type="pathway">
    <text evidence="1">Phospholipid metabolism; phosphatidylethanolamine biosynthesis; phosphatidylethanolamine from ethanolamine: step 1/3.</text>
</comment>
<comment type="caution">
    <text evidence="5">The sequence shown here is derived from an EMBL/GenBank/DDBJ whole genome shotgun (WGS) entry which is preliminary data.</text>
</comment>
<feature type="compositionally biased region" description="Low complexity" evidence="4">
    <location>
        <begin position="29"/>
        <end position="44"/>
    </location>
</feature>
<feature type="compositionally biased region" description="Polar residues" evidence="4">
    <location>
        <begin position="378"/>
        <end position="387"/>
    </location>
</feature>
<evidence type="ECO:0000256" key="1">
    <source>
        <dbReference type="ARBA" id="ARBA00037883"/>
    </source>
</evidence>